<gene>
    <name evidence="13" type="ORF">D4A47_00865</name>
</gene>
<evidence type="ECO:0000256" key="10">
    <source>
        <dbReference type="ARBA" id="ARBA00032873"/>
    </source>
</evidence>
<keyword evidence="7" id="KW-0460">Magnesium</keyword>
<proteinExistence type="inferred from homology"/>
<dbReference type="SFLD" id="SFLDG01017">
    <property type="entry name" value="Polyprenyl_Transferase_Like"/>
    <property type="match status" value="1"/>
</dbReference>
<evidence type="ECO:0000256" key="7">
    <source>
        <dbReference type="ARBA" id="ARBA00022842"/>
    </source>
</evidence>
<dbReference type="EMBL" id="RCHT01000001">
    <property type="protein sequence ID" value="RLL14566.1"/>
    <property type="molecule type" value="Genomic_DNA"/>
</dbReference>
<name>A0A498CQY0_9FIRM</name>
<dbReference type="SUPFAM" id="SSF48576">
    <property type="entry name" value="Terpenoid synthases"/>
    <property type="match status" value="1"/>
</dbReference>
<dbReference type="InterPro" id="IPR033749">
    <property type="entry name" value="Polyprenyl_synt_CS"/>
</dbReference>
<sequence length="293" mass="31581">MNRYEQQLASYATQVNDALRERLHFDRELRQIVVVDAMRHSLLDAGKRLRAAMVLEFGRLTHASREGAMALACAIEMIHAYSLIHDDLPCMDDDDFRRGKPSCHKAFGEANALLAGDGLLTLAFETAADAPLSDAQRVEAVRTLAKAAGVCGMLGGQVIDLGCEGKPVDLETLNTLYALKTGALLRASARLGCLAGNAGEELLETADRYARACGLAFQITDDILDVAGDAEKLGKPTGSDEENHKTTYVTLLGLSGARERARELIGEAGECVAAIPGNEFLLWVAEMILGRDH</sequence>
<keyword evidence="8" id="KW-0414">Isoprene biosynthesis</keyword>
<dbReference type="AlphaFoldDB" id="A0A498CQY0"/>
<dbReference type="GO" id="GO:0005737">
    <property type="term" value="C:cytoplasm"/>
    <property type="evidence" value="ECO:0007669"/>
    <property type="project" value="UniProtKB-ARBA"/>
</dbReference>
<evidence type="ECO:0000256" key="11">
    <source>
        <dbReference type="ARBA" id="ARBA00049399"/>
    </source>
</evidence>
<evidence type="ECO:0000256" key="9">
    <source>
        <dbReference type="ARBA" id="ARBA00032380"/>
    </source>
</evidence>
<dbReference type="FunFam" id="1.10.600.10:FF:000001">
    <property type="entry name" value="Geranylgeranyl diphosphate synthase"/>
    <property type="match status" value="1"/>
</dbReference>
<dbReference type="PROSITE" id="PS00723">
    <property type="entry name" value="POLYPRENYL_SYNTHASE_1"/>
    <property type="match status" value="1"/>
</dbReference>
<dbReference type="NCBIfam" id="NF045485">
    <property type="entry name" value="FPPsyn"/>
    <property type="match status" value="1"/>
</dbReference>
<dbReference type="CDD" id="cd00685">
    <property type="entry name" value="Trans_IPPS_HT"/>
    <property type="match status" value="1"/>
</dbReference>
<organism evidence="13 14">
    <name type="scientific">Anaerotruncus massiliensis</name>
    <name type="common">ex Liu et al. 2021</name>
    <dbReference type="NCBI Taxonomy" id="2321404"/>
    <lineage>
        <taxon>Bacteria</taxon>
        <taxon>Bacillati</taxon>
        <taxon>Bacillota</taxon>
        <taxon>Clostridia</taxon>
        <taxon>Eubacteriales</taxon>
        <taxon>Oscillospiraceae</taxon>
        <taxon>Anaerotruncus</taxon>
    </lineage>
</organism>
<evidence type="ECO:0000256" key="8">
    <source>
        <dbReference type="ARBA" id="ARBA00023229"/>
    </source>
</evidence>
<evidence type="ECO:0000256" key="5">
    <source>
        <dbReference type="ARBA" id="ARBA00022679"/>
    </source>
</evidence>
<keyword evidence="5 12" id="KW-0808">Transferase</keyword>
<evidence type="ECO:0000256" key="3">
    <source>
        <dbReference type="ARBA" id="ARBA00012439"/>
    </source>
</evidence>
<dbReference type="PANTHER" id="PTHR43281:SF1">
    <property type="entry name" value="FARNESYL DIPHOSPHATE SYNTHASE"/>
    <property type="match status" value="1"/>
</dbReference>
<comment type="cofactor">
    <cofactor evidence="1">
        <name>Mg(2+)</name>
        <dbReference type="ChEBI" id="CHEBI:18420"/>
    </cofactor>
</comment>
<keyword evidence="6" id="KW-0479">Metal-binding</keyword>
<dbReference type="Gene3D" id="1.10.600.10">
    <property type="entry name" value="Farnesyl Diphosphate Synthase"/>
    <property type="match status" value="1"/>
</dbReference>
<dbReference type="RefSeq" id="WP_101550759.1">
    <property type="nucleotide sequence ID" value="NZ_DBFBJK010000004.1"/>
</dbReference>
<dbReference type="Pfam" id="PF00348">
    <property type="entry name" value="polyprenyl_synt"/>
    <property type="match status" value="1"/>
</dbReference>
<dbReference type="GO" id="GO:0046872">
    <property type="term" value="F:metal ion binding"/>
    <property type="evidence" value="ECO:0007669"/>
    <property type="project" value="UniProtKB-KW"/>
</dbReference>
<dbReference type="PANTHER" id="PTHR43281">
    <property type="entry name" value="FARNESYL DIPHOSPHATE SYNTHASE"/>
    <property type="match status" value="1"/>
</dbReference>
<dbReference type="InterPro" id="IPR000092">
    <property type="entry name" value="Polyprenyl_synt"/>
</dbReference>
<reference evidence="13 14" key="1">
    <citation type="submission" date="2018-10" db="EMBL/GenBank/DDBJ databases">
        <title>Anaerotruncus faecis sp. nov., isolated from human feces.</title>
        <authorList>
            <person name="Wang Y.-J."/>
        </authorList>
    </citation>
    <scope>NUCLEOTIDE SEQUENCE [LARGE SCALE GENOMIC DNA]</scope>
    <source>
        <strain evidence="13 14">22A2-44</strain>
    </source>
</reference>
<keyword evidence="14" id="KW-1185">Reference proteome</keyword>
<dbReference type="InterPro" id="IPR008949">
    <property type="entry name" value="Isoprenoid_synthase_dom_sf"/>
</dbReference>
<dbReference type="GO" id="GO:0004337">
    <property type="term" value="F:(2E,6E)-farnesyl diphosphate synthase activity"/>
    <property type="evidence" value="ECO:0007669"/>
    <property type="project" value="UniProtKB-EC"/>
</dbReference>
<dbReference type="InterPro" id="IPR053378">
    <property type="entry name" value="Prenyl_diphosphate_synthase"/>
</dbReference>
<evidence type="ECO:0000256" key="4">
    <source>
        <dbReference type="ARBA" id="ARBA00015100"/>
    </source>
</evidence>
<protein>
    <recommendedName>
        <fullName evidence="4">Farnesyl diphosphate synthase</fullName>
        <ecNumber evidence="3">2.5.1.10</ecNumber>
    </recommendedName>
    <alternativeName>
        <fullName evidence="10">(2E,6E)-farnesyl diphosphate synthase</fullName>
    </alternativeName>
    <alternativeName>
        <fullName evidence="9">Geranyltranstransferase</fullName>
    </alternativeName>
</protein>
<evidence type="ECO:0000313" key="13">
    <source>
        <dbReference type="EMBL" id="RLL14566.1"/>
    </source>
</evidence>
<evidence type="ECO:0000256" key="12">
    <source>
        <dbReference type="RuleBase" id="RU004466"/>
    </source>
</evidence>
<dbReference type="EC" id="2.5.1.10" evidence="3"/>
<evidence type="ECO:0000256" key="2">
    <source>
        <dbReference type="ARBA" id="ARBA00006706"/>
    </source>
</evidence>
<dbReference type="SFLD" id="SFLDS00005">
    <property type="entry name" value="Isoprenoid_Synthase_Type_I"/>
    <property type="match status" value="1"/>
</dbReference>
<accession>A0A498CQY0</accession>
<evidence type="ECO:0000256" key="6">
    <source>
        <dbReference type="ARBA" id="ARBA00022723"/>
    </source>
</evidence>
<comment type="caution">
    <text evidence="13">The sequence shown here is derived from an EMBL/GenBank/DDBJ whole genome shotgun (WGS) entry which is preliminary data.</text>
</comment>
<dbReference type="GO" id="GO:0016114">
    <property type="term" value="P:terpenoid biosynthetic process"/>
    <property type="evidence" value="ECO:0007669"/>
    <property type="project" value="UniProtKB-ARBA"/>
</dbReference>
<dbReference type="Proteomes" id="UP000276301">
    <property type="component" value="Unassembled WGS sequence"/>
</dbReference>
<evidence type="ECO:0000313" key="14">
    <source>
        <dbReference type="Proteomes" id="UP000276301"/>
    </source>
</evidence>
<comment type="catalytic activity">
    <reaction evidence="11">
        <text>isopentenyl diphosphate + (2E)-geranyl diphosphate = (2E,6E)-farnesyl diphosphate + diphosphate</text>
        <dbReference type="Rhea" id="RHEA:19361"/>
        <dbReference type="ChEBI" id="CHEBI:33019"/>
        <dbReference type="ChEBI" id="CHEBI:58057"/>
        <dbReference type="ChEBI" id="CHEBI:128769"/>
        <dbReference type="ChEBI" id="CHEBI:175763"/>
        <dbReference type="EC" id="2.5.1.10"/>
    </reaction>
</comment>
<evidence type="ECO:0000256" key="1">
    <source>
        <dbReference type="ARBA" id="ARBA00001946"/>
    </source>
</evidence>
<comment type="similarity">
    <text evidence="2 12">Belongs to the FPP/GGPP synthase family.</text>
</comment>